<name>A0A0F3NE25_9RICK</name>
<dbReference type="RefSeq" id="WP_045804550.1">
    <property type="nucleotide sequence ID" value="NZ_LANU01000001.1"/>
</dbReference>
<dbReference type="PATRIC" id="fig|1359167.3.peg.147"/>
<evidence type="ECO:0008006" key="3">
    <source>
        <dbReference type="Google" id="ProtNLM"/>
    </source>
</evidence>
<dbReference type="Pfam" id="PF05258">
    <property type="entry name" value="DciA"/>
    <property type="match status" value="1"/>
</dbReference>
<dbReference type="EMBL" id="LANU01000001">
    <property type="protein sequence ID" value="KJV65967.1"/>
    <property type="molecule type" value="Genomic_DNA"/>
</dbReference>
<accession>A0A0F3NE25</accession>
<protein>
    <recommendedName>
        <fullName evidence="3">DUF721 domain-containing protein</fullName>
    </recommendedName>
</protein>
<comment type="caution">
    <text evidence="1">The sequence shown here is derived from an EMBL/GenBank/DDBJ whole genome shotgun (WGS) entry which is preliminary data.</text>
</comment>
<organism evidence="1 2">
    <name type="scientific">Ehrlichia cf. muris str. EmCRT</name>
    <dbReference type="NCBI Taxonomy" id="1359167"/>
    <lineage>
        <taxon>Bacteria</taxon>
        <taxon>Pseudomonadati</taxon>
        <taxon>Pseudomonadota</taxon>
        <taxon>Alphaproteobacteria</taxon>
        <taxon>Rickettsiales</taxon>
        <taxon>Anaplasmataceae</taxon>
        <taxon>Ehrlichia</taxon>
    </lineage>
</organism>
<evidence type="ECO:0000313" key="2">
    <source>
        <dbReference type="Proteomes" id="UP000033546"/>
    </source>
</evidence>
<sequence length="110" mass="12397">MLFRSGPKNIGAAIEKLILNKCNKNHISRIEVLLFLNWNSIVGKEISQAAKPKRLSFLDSMNTGILYIMVNNGGVAINIQYAIPVIIEKISIFFGFKVVHAVKIRQHYTI</sequence>
<dbReference type="InterPro" id="IPR007922">
    <property type="entry name" value="DciA-like"/>
</dbReference>
<proteinExistence type="predicted"/>
<gene>
    <name evidence="1" type="ORF">EMUCRT_0152</name>
</gene>
<reference evidence="1 2" key="1">
    <citation type="submission" date="2015-02" db="EMBL/GenBank/DDBJ databases">
        <title>Genome Sequencing of Rickettsiales.</title>
        <authorList>
            <person name="Daugherty S.C."/>
            <person name="Su Q."/>
            <person name="Abolude K."/>
            <person name="Beier-Sexton M."/>
            <person name="Carlyon J.A."/>
            <person name="Carter R."/>
            <person name="Day N.P."/>
            <person name="Dumler S.J."/>
            <person name="Dyachenko V."/>
            <person name="Godinez A."/>
            <person name="Kurtti T.J."/>
            <person name="Lichay M."/>
            <person name="Mullins K.E."/>
            <person name="Ott S."/>
            <person name="Pappas-Brown V."/>
            <person name="Paris D.H."/>
            <person name="Patel P."/>
            <person name="Richards A.L."/>
            <person name="Sadzewicz L."/>
            <person name="Sears K."/>
            <person name="Seidman D."/>
            <person name="Sengamalay N."/>
            <person name="Stenos J."/>
            <person name="Tallon L.J."/>
            <person name="Vincent G."/>
            <person name="Fraser C.M."/>
            <person name="Munderloh U."/>
            <person name="Dunning-Hotopp J.C."/>
        </authorList>
    </citation>
    <scope>NUCLEOTIDE SEQUENCE [LARGE SCALE GENOMIC DNA]</scope>
    <source>
        <strain evidence="1 2">EmCRT</strain>
    </source>
</reference>
<dbReference type="AlphaFoldDB" id="A0A0F3NE25"/>
<dbReference type="Proteomes" id="UP000033546">
    <property type="component" value="Unassembled WGS sequence"/>
</dbReference>
<evidence type="ECO:0000313" key="1">
    <source>
        <dbReference type="EMBL" id="KJV65967.1"/>
    </source>
</evidence>